<gene>
    <name evidence="4" type="ORF">V6617_08050</name>
</gene>
<dbReference type="Proteomes" id="UP001369958">
    <property type="component" value="Chromosome"/>
</dbReference>
<evidence type="ECO:0000256" key="2">
    <source>
        <dbReference type="ARBA" id="ARBA00022723"/>
    </source>
</evidence>
<dbReference type="RefSeq" id="WP_338610301.1">
    <property type="nucleotide sequence ID" value="NZ_CP146275.1"/>
</dbReference>
<name>A0ABZ2I893_9HYPH</name>
<reference evidence="4 5" key="1">
    <citation type="submission" date="2024-02" db="EMBL/GenBank/DDBJ databases">
        <title>Complete genome sequence of Pelagibacterium nitratireducens ZH15.</title>
        <authorList>
            <person name="Zhao L.H."/>
        </authorList>
    </citation>
    <scope>NUCLEOTIDE SEQUENCE [LARGE SCALE GENOMIC DNA]</scope>
    <source>
        <strain evidence="4 5">ZH15</strain>
    </source>
</reference>
<evidence type="ECO:0000259" key="3">
    <source>
        <dbReference type="Pfam" id="PF01557"/>
    </source>
</evidence>
<organism evidence="4 5">
    <name type="scientific">Pelagibacterium nitratireducens</name>
    <dbReference type="NCBI Taxonomy" id="1046114"/>
    <lineage>
        <taxon>Bacteria</taxon>
        <taxon>Pseudomonadati</taxon>
        <taxon>Pseudomonadota</taxon>
        <taxon>Alphaproteobacteria</taxon>
        <taxon>Hyphomicrobiales</taxon>
        <taxon>Devosiaceae</taxon>
        <taxon>Pelagibacterium</taxon>
    </lineage>
</organism>
<dbReference type="GO" id="GO:0016787">
    <property type="term" value="F:hydrolase activity"/>
    <property type="evidence" value="ECO:0007669"/>
    <property type="project" value="UniProtKB-KW"/>
</dbReference>
<dbReference type="PANTHER" id="PTHR42796">
    <property type="entry name" value="FUMARYLACETOACETATE HYDROLASE DOMAIN-CONTAINING PROTEIN 2A-RELATED"/>
    <property type="match status" value="1"/>
</dbReference>
<dbReference type="Gene3D" id="3.90.850.10">
    <property type="entry name" value="Fumarylacetoacetase-like, C-terminal domain"/>
    <property type="match status" value="1"/>
</dbReference>
<keyword evidence="5" id="KW-1185">Reference proteome</keyword>
<dbReference type="EMBL" id="CP146275">
    <property type="protein sequence ID" value="WWT34404.1"/>
    <property type="molecule type" value="Genomic_DNA"/>
</dbReference>
<dbReference type="PANTHER" id="PTHR42796:SF4">
    <property type="entry name" value="FUMARYLACETOACETATE HYDROLASE DOMAIN-CONTAINING PROTEIN 2A"/>
    <property type="match status" value="1"/>
</dbReference>
<dbReference type="InterPro" id="IPR051121">
    <property type="entry name" value="FAH"/>
</dbReference>
<dbReference type="InterPro" id="IPR011234">
    <property type="entry name" value="Fumarylacetoacetase-like_C"/>
</dbReference>
<comment type="similarity">
    <text evidence="1">Belongs to the FAH family.</text>
</comment>
<sequence>MKLGTALIEGRDTLIAAIGDTGAVTLSAAYQAAGLGAVPASLNDLIEAGPDELSRARGAVETAAANGVSMLRVADIDFRPPQPRPTKFMGVAMNNRGIRKEAHKSPTVPNYFLKAPSCLTGHNHPIIMKEHYGETIPELELAAVIGKRAKNVSVEEARDVIFGYSIANDITSHGIKFGYDSIATTRAPELTRPHHFAWRNRHGEDDNDIYFVYHTRSKATDTFGPMGPWITTADEIANPNTLDVRGYFNGEPFAQDNTSNYMFTVEQVIADASEWFTLEPGDIIIFGTTAKGVGKYPHGHREINMHKMNGLIECEIEGLGKLANRVVHEK</sequence>
<dbReference type="SUPFAM" id="SSF56529">
    <property type="entry name" value="FAH"/>
    <property type="match status" value="1"/>
</dbReference>
<proteinExistence type="inferred from homology"/>
<keyword evidence="2" id="KW-0479">Metal-binding</keyword>
<keyword evidence="4" id="KW-0378">Hydrolase</keyword>
<feature type="domain" description="Fumarylacetoacetase-like C-terminal" evidence="3">
    <location>
        <begin position="98"/>
        <end position="327"/>
    </location>
</feature>
<protein>
    <submittedName>
        <fullName evidence="4">Fumarylacetoacetate hydrolase family protein</fullName>
    </submittedName>
</protein>
<dbReference type="InterPro" id="IPR036663">
    <property type="entry name" value="Fumarylacetoacetase_C_sf"/>
</dbReference>
<evidence type="ECO:0000313" key="5">
    <source>
        <dbReference type="Proteomes" id="UP001369958"/>
    </source>
</evidence>
<accession>A0ABZ2I893</accession>
<evidence type="ECO:0000313" key="4">
    <source>
        <dbReference type="EMBL" id="WWT34404.1"/>
    </source>
</evidence>
<evidence type="ECO:0000256" key="1">
    <source>
        <dbReference type="ARBA" id="ARBA00010211"/>
    </source>
</evidence>
<dbReference type="Pfam" id="PF01557">
    <property type="entry name" value="FAA_hydrolase"/>
    <property type="match status" value="1"/>
</dbReference>